<dbReference type="GO" id="GO:0016655">
    <property type="term" value="F:oxidoreductase activity, acting on NAD(P)H, quinone or similar compound as acceptor"/>
    <property type="evidence" value="ECO:0007669"/>
    <property type="project" value="UniProtKB-UniRule"/>
</dbReference>
<evidence type="ECO:0000256" key="5">
    <source>
        <dbReference type="HAMAP-Rule" id="MF_01350"/>
    </source>
</evidence>
<dbReference type="PROSITE" id="PS00668">
    <property type="entry name" value="COMPLEX1_ND1_2"/>
    <property type="match status" value="1"/>
</dbReference>
<keyword evidence="8" id="KW-1185">Reference proteome</keyword>
<accession>F2IJR1</accession>
<dbReference type="EC" id="7.1.1.-" evidence="5"/>
<dbReference type="PANTHER" id="PTHR11432:SF3">
    <property type="entry name" value="NADH-UBIQUINONE OXIDOREDUCTASE CHAIN 1"/>
    <property type="match status" value="1"/>
</dbReference>
<keyword evidence="5" id="KW-1278">Translocase</keyword>
<dbReference type="GO" id="GO:0003954">
    <property type="term" value="F:NADH dehydrogenase activity"/>
    <property type="evidence" value="ECO:0007669"/>
    <property type="project" value="TreeGrafter"/>
</dbReference>
<dbReference type="GO" id="GO:0009060">
    <property type="term" value="P:aerobic respiration"/>
    <property type="evidence" value="ECO:0007669"/>
    <property type="project" value="TreeGrafter"/>
</dbReference>
<evidence type="ECO:0000256" key="3">
    <source>
        <dbReference type="ARBA" id="ARBA00022989"/>
    </source>
</evidence>
<dbReference type="Proteomes" id="UP000007463">
    <property type="component" value="Chromosome"/>
</dbReference>
<evidence type="ECO:0000313" key="8">
    <source>
        <dbReference type="Proteomes" id="UP000007463"/>
    </source>
</evidence>
<reference evidence="8" key="2">
    <citation type="submission" date="2011-02" db="EMBL/GenBank/DDBJ databases">
        <title>The complete genome of Fluviicola taffensis DSM 16823.</title>
        <authorList>
            <consortium name="US DOE Joint Genome Institute (JGI-PGF)"/>
            <person name="Lucas S."/>
            <person name="Copeland A."/>
            <person name="Lapidus A."/>
            <person name="Bruce D."/>
            <person name="Goodwin L."/>
            <person name="Pitluck S."/>
            <person name="Kyrpides N."/>
            <person name="Mavromatis K."/>
            <person name="Ivanova N."/>
            <person name="Mikhailova N."/>
            <person name="Pagani I."/>
            <person name="Chertkov O."/>
            <person name="Detter J.C."/>
            <person name="Han C."/>
            <person name="Tapia R."/>
            <person name="Land M."/>
            <person name="Hauser L."/>
            <person name="Markowitz V."/>
            <person name="Cheng J.-F."/>
            <person name="Hugenholtz P."/>
            <person name="Woyke T."/>
            <person name="Wu D."/>
            <person name="Tindall B."/>
            <person name="Pomrenke H.G."/>
            <person name="Brambilla E."/>
            <person name="Klenk H.-P."/>
            <person name="Eisen J.A."/>
        </authorList>
    </citation>
    <scope>NUCLEOTIDE SEQUENCE [LARGE SCALE GENOMIC DNA]</scope>
    <source>
        <strain evidence="8">DSM 16823 / RW262 / RW262</strain>
    </source>
</reference>
<dbReference type="RefSeq" id="WP_013686721.1">
    <property type="nucleotide sequence ID" value="NC_015321.1"/>
</dbReference>
<feature type="transmembrane region" description="Helical" evidence="5">
    <location>
        <begin position="280"/>
        <end position="301"/>
    </location>
</feature>
<dbReference type="InterPro" id="IPR018086">
    <property type="entry name" value="NADH_UbQ_OxRdtase_su1_CS"/>
</dbReference>
<feature type="transmembrane region" description="Helical" evidence="5">
    <location>
        <begin position="113"/>
        <end position="136"/>
    </location>
</feature>
<dbReference type="HOGENOM" id="CLU_015134_0_1_10"/>
<evidence type="ECO:0000313" key="7">
    <source>
        <dbReference type="EMBL" id="AEA43951.1"/>
    </source>
</evidence>
<dbReference type="eggNOG" id="COG1005">
    <property type="taxonomic scope" value="Bacteria"/>
</dbReference>
<comment type="subunit">
    <text evidence="5">NDH-1 is composed of 14 different subunits. Subunits NuoA, H, J, K, L, M, N constitute the membrane sector of the complex.</text>
</comment>
<keyword evidence="5" id="KW-1003">Cell membrane</keyword>
<dbReference type="STRING" id="755732.Fluta_1964"/>
<comment type="similarity">
    <text evidence="5 6">Belongs to the complex I subunit 1 family.</text>
</comment>
<dbReference type="EMBL" id="CP002542">
    <property type="protein sequence ID" value="AEA43951.1"/>
    <property type="molecule type" value="Genomic_DNA"/>
</dbReference>
<keyword evidence="5" id="KW-0830">Ubiquinone</keyword>
<name>F2IJR1_FLUTR</name>
<keyword evidence="4 5" id="KW-0472">Membrane</keyword>
<keyword evidence="5" id="KW-0874">Quinone</keyword>
<comment type="catalytic activity">
    <reaction evidence="5">
        <text>a quinone + NADH + 5 H(+)(in) = a quinol + NAD(+) + 4 H(+)(out)</text>
        <dbReference type="Rhea" id="RHEA:57888"/>
        <dbReference type="ChEBI" id="CHEBI:15378"/>
        <dbReference type="ChEBI" id="CHEBI:24646"/>
        <dbReference type="ChEBI" id="CHEBI:57540"/>
        <dbReference type="ChEBI" id="CHEBI:57945"/>
        <dbReference type="ChEBI" id="CHEBI:132124"/>
    </reaction>
</comment>
<reference evidence="7 8" key="1">
    <citation type="journal article" date="2011" name="Stand. Genomic Sci.">
        <title>Complete genome sequence of the gliding freshwater bacterium Fluviicola taffensis type strain (RW262).</title>
        <authorList>
            <person name="Woyke T."/>
            <person name="Chertkov O."/>
            <person name="Lapidus A."/>
            <person name="Nolan M."/>
            <person name="Lucas S."/>
            <person name="Del Rio T.G."/>
            <person name="Tice H."/>
            <person name="Cheng J.F."/>
            <person name="Tapia R."/>
            <person name="Han C."/>
            <person name="Goodwin L."/>
            <person name="Pitluck S."/>
            <person name="Liolios K."/>
            <person name="Pagani I."/>
            <person name="Ivanova N."/>
            <person name="Huntemann M."/>
            <person name="Mavromatis K."/>
            <person name="Mikhailova N."/>
            <person name="Pati A."/>
            <person name="Chen A."/>
            <person name="Palaniappan K."/>
            <person name="Land M."/>
            <person name="Hauser L."/>
            <person name="Brambilla E.M."/>
            <person name="Rohde M."/>
            <person name="Mwirichia R."/>
            <person name="Sikorski J."/>
            <person name="Tindall B.J."/>
            <person name="Goker M."/>
            <person name="Bristow J."/>
            <person name="Eisen J.A."/>
            <person name="Markowitz V."/>
            <person name="Hugenholtz P."/>
            <person name="Klenk H.P."/>
            <person name="Kyrpides N.C."/>
        </authorList>
    </citation>
    <scope>NUCLEOTIDE SEQUENCE [LARGE SCALE GENOMIC DNA]</scope>
    <source>
        <strain evidence="8">DSM 16823 / RW262 / RW262</strain>
    </source>
</reference>
<protein>
    <recommendedName>
        <fullName evidence="5">NADH-quinone oxidoreductase subunit H</fullName>
        <ecNumber evidence="5">7.1.1.-</ecNumber>
    </recommendedName>
    <alternativeName>
        <fullName evidence="5">NADH dehydrogenase I subunit H</fullName>
    </alternativeName>
    <alternativeName>
        <fullName evidence="5">NDH-1 subunit H</fullName>
    </alternativeName>
</protein>
<keyword evidence="5 6" id="KW-0520">NAD</keyword>
<dbReference type="OrthoDB" id="9803734at2"/>
<evidence type="ECO:0000256" key="6">
    <source>
        <dbReference type="RuleBase" id="RU000471"/>
    </source>
</evidence>
<proteinExistence type="inferred from homology"/>
<feature type="transmembrane region" description="Helical" evidence="5">
    <location>
        <begin position="321"/>
        <end position="339"/>
    </location>
</feature>
<feature type="transmembrane region" description="Helical" evidence="5">
    <location>
        <begin position="157"/>
        <end position="175"/>
    </location>
</feature>
<feature type="transmembrane region" description="Helical" evidence="5">
    <location>
        <begin position="6"/>
        <end position="24"/>
    </location>
</feature>
<keyword evidence="3 5" id="KW-1133">Transmembrane helix</keyword>
<gene>
    <name evidence="5" type="primary">nuoH</name>
    <name evidence="7" type="ordered locus">Fluta_1964</name>
</gene>
<dbReference type="HAMAP" id="MF_01350">
    <property type="entry name" value="NDH1_NuoH"/>
    <property type="match status" value="1"/>
</dbReference>
<evidence type="ECO:0000256" key="2">
    <source>
        <dbReference type="ARBA" id="ARBA00022692"/>
    </source>
</evidence>
<dbReference type="AlphaFoldDB" id="F2IJR1"/>
<sequence precursor="true">MIIKLIIVVALFAITLGIAAYLTLMERKVAAWMQDRIGPDRAGPFGLLQPLADGGKMFFKEDFRPTNADKWLFIIGPGIAMFTSLITGAVIPWGPDLKIAGESIALQVADVNIGILFIMGAVSIGVYGIMIGGWASNNKFALFGAIRASSQMISYELAMGVSVITIVLMTGSLSIREIVDQQHGFWDNGWFSWNVFKQPICFVVFLITALAECNRAPFDLAECESELIGGYHTEYGAMKLGFFLFAEYVNMFISCAVISALFFGGYNFPGMDNFSGNTLAILGTLVFFAKTFFFIFVFMWIRWTLPRFRYDQLMHIGWKKMIPIALINLLITGVVIAYTEGWFSKSKENESASNAKMEEPLGVNTSIEKTKTGNSL</sequence>
<dbReference type="Pfam" id="PF00146">
    <property type="entry name" value="NADHdh"/>
    <property type="match status" value="1"/>
</dbReference>
<dbReference type="GO" id="GO:0005886">
    <property type="term" value="C:plasma membrane"/>
    <property type="evidence" value="ECO:0007669"/>
    <property type="project" value="UniProtKB-SubCell"/>
</dbReference>
<dbReference type="PANTHER" id="PTHR11432">
    <property type="entry name" value="NADH DEHYDROGENASE SUBUNIT 1"/>
    <property type="match status" value="1"/>
</dbReference>
<comment type="subcellular location">
    <subcellularLocation>
        <location evidence="5">Cell inner membrane</location>
        <topology evidence="5">Multi-pass membrane protein</topology>
    </subcellularLocation>
    <subcellularLocation>
        <location evidence="6">Cell membrane</location>
        <topology evidence="6">Multi-pass membrane protein</topology>
    </subcellularLocation>
    <subcellularLocation>
        <location evidence="1">Membrane</location>
        <topology evidence="1">Multi-pass membrane protein</topology>
    </subcellularLocation>
</comment>
<comment type="function">
    <text evidence="5">NDH-1 shuttles electrons from NADH, via FMN and iron-sulfur (Fe-S) centers, to quinones in the respiratory chain. The immediate electron acceptor for the enzyme in this species is believed to be ubiquinone. Couples the redox reaction to proton translocation (for every two electrons transferred, four hydrogen ions are translocated across the cytoplasmic membrane), and thus conserves the redox energy in a proton gradient. This subunit may bind ubiquinone.</text>
</comment>
<dbReference type="NCBIfam" id="NF004741">
    <property type="entry name" value="PRK06076.1-2"/>
    <property type="match status" value="1"/>
</dbReference>
<feature type="transmembrane region" description="Helical" evidence="5">
    <location>
        <begin position="71"/>
        <end position="93"/>
    </location>
</feature>
<feature type="transmembrane region" description="Helical" evidence="5">
    <location>
        <begin position="248"/>
        <end position="268"/>
    </location>
</feature>
<keyword evidence="2 5" id="KW-0812">Transmembrane</keyword>
<dbReference type="GO" id="GO:0048038">
    <property type="term" value="F:quinone binding"/>
    <property type="evidence" value="ECO:0007669"/>
    <property type="project" value="UniProtKB-KW"/>
</dbReference>
<evidence type="ECO:0000256" key="4">
    <source>
        <dbReference type="ARBA" id="ARBA00023136"/>
    </source>
</evidence>
<dbReference type="KEGG" id="fte:Fluta_1964"/>
<dbReference type="InterPro" id="IPR001694">
    <property type="entry name" value="NADH_UbQ_OxRdtase_su1/FPO"/>
</dbReference>
<keyword evidence="5" id="KW-0997">Cell inner membrane</keyword>
<evidence type="ECO:0000256" key="1">
    <source>
        <dbReference type="ARBA" id="ARBA00004141"/>
    </source>
</evidence>
<organism evidence="7 8">
    <name type="scientific">Fluviicola taffensis (strain DSM 16823 / NCIMB 13979 / RW262)</name>
    <dbReference type="NCBI Taxonomy" id="755732"/>
    <lineage>
        <taxon>Bacteria</taxon>
        <taxon>Pseudomonadati</taxon>
        <taxon>Bacteroidota</taxon>
        <taxon>Flavobacteriia</taxon>
        <taxon>Flavobacteriales</taxon>
        <taxon>Crocinitomicaceae</taxon>
        <taxon>Fluviicola</taxon>
    </lineage>
</organism>
<feature type="transmembrane region" description="Helical" evidence="5">
    <location>
        <begin position="195"/>
        <end position="211"/>
    </location>
</feature>